<sequence length="840" mass="93737">MATIHFETDDNRADLRRYIEQGIGRLQLSGASPDLESRLQDALEAKAQGMFLWVKLMLEILEAQSTEKDILDQLAAAPSNIEGGSEPREFNTILAWLAYATRPLSLTELDTILRRLSPCGNKVLSLETKLRERYGSLVTLVRDDGLSTGMLQMRGYSTIATNMYDSMPETTTVHFSHAAIAEYFRNCDGKYSIRKSAPNIGIVRLECQYVLLRNCLDVFTSASPNGQDVSLRPYAMENWYAHLKAVPSILDTISTSEQAHLVTVLHTFLTNGDALRAWCRDTPWTFYSSETGTNLAKWCQTWSRNCFGSLNNTVQEWVTACTAKAEVVFLEVARVNAKEGLHGPVRWYPLPALSVVAQVKALVEGADTLDTIPEPMPLDTILKAVEWAKLEPTATWHRKLAVCLRNSGYDYEAITHFETAIEMDHSLALARTGAIEIELINASILAESRNQDIAGGGDEDVDVAQQLARSYNVVARSYEQLRDIPSALKYWRKSAETGEIVQWGVLQYLRLLADSSKDSRRTEIMWLLRLLDSKAEEGKCQSRLTSCILAGCYPSRTPGDFFPTVATAAVETGSVLWLKNAYETAMSCSKSHVTIINLKFSIIELHKRFTKDLTRIEPLIKEMIEVACLDPRGRIRELERCKQSVAYEYCYMFVRDAILAGPGTYGTEQSIRKLATLCRSGLEPRDLASKRFNGDYTTAAVTLGPYMLKSCTWAAAHDQRTSQVGLLSLVACLLAMGREDEARAVANLLLSRSQWLCAACLEVPAAQTDVSICRHRLECFCSRCLPAVSSQSQYCVPDHSVFRVSSELGSENGNIGGGVELLQQEWQEYIEPTPDELPRL</sequence>
<organism evidence="1 2">
    <name type="scientific">Massariosphaeria phaeospora</name>
    <dbReference type="NCBI Taxonomy" id="100035"/>
    <lineage>
        <taxon>Eukaryota</taxon>
        <taxon>Fungi</taxon>
        <taxon>Dikarya</taxon>
        <taxon>Ascomycota</taxon>
        <taxon>Pezizomycotina</taxon>
        <taxon>Dothideomycetes</taxon>
        <taxon>Pleosporomycetidae</taxon>
        <taxon>Pleosporales</taxon>
        <taxon>Pleosporales incertae sedis</taxon>
        <taxon>Massariosphaeria</taxon>
    </lineage>
</organism>
<dbReference type="PANTHER" id="PTHR10039">
    <property type="entry name" value="AMELOGENIN"/>
    <property type="match status" value="1"/>
</dbReference>
<proteinExistence type="predicted"/>
<evidence type="ECO:0000313" key="2">
    <source>
        <dbReference type="Proteomes" id="UP000481861"/>
    </source>
</evidence>
<dbReference type="Proteomes" id="UP000481861">
    <property type="component" value="Unassembled WGS sequence"/>
</dbReference>
<dbReference type="OrthoDB" id="448455at2759"/>
<dbReference type="Gene3D" id="1.25.40.10">
    <property type="entry name" value="Tetratricopeptide repeat domain"/>
    <property type="match status" value="1"/>
</dbReference>
<dbReference type="EMBL" id="JAADJZ010000028">
    <property type="protein sequence ID" value="KAF2866426.1"/>
    <property type="molecule type" value="Genomic_DNA"/>
</dbReference>
<keyword evidence="2" id="KW-1185">Reference proteome</keyword>
<dbReference type="InterPro" id="IPR011990">
    <property type="entry name" value="TPR-like_helical_dom_sf"/>
</dbReference>
<accession>A0A7C8I152</accession>
<reference evidence="1 2" key="1">
    <citation type="submission" date="2020-01" db="EMBL/GenBank/DDBJ databases">
        <authorList>
            <consortium name="DOE Joint Genome Institute"/>
            <person name="Haridas S."/>
            <person name="Albert R."/>
            <person name="Binder M."/>
            <person name="Bloem J."/>
            <person name="Labutti K."/>
            <person name="Salamov A."/>
            <person name="Andreopoulos B."/>
            <person name="Baker S.E."/>
            <person name="Barry K."/>
            <person name="Bills G."/>
            <person name="Bluhm B.H."/>
            <person name="Cannon C."/>
            <person name="Castanera R."/>
            <person name="Culley D.E."/>
            <person name="Daum C."/>
            <person name="Ezra D."/>
            <person name="Gonzalez J.B."/>
            <person name="Henrissat B."/>
            <person name="Kuo A."/>
            <person name="Liang C."/>
            <person name="Lipzen A."/>
            <person name="Lutzoni F."/>
            <person name="Magnuson J."/>
            <person name="Mondo S."/>
            <person name="Nolan M."/>
            <person name="Ohm R."/>
            <person name="Pangilinan J."/>
            <person name="Park H.-J.H."/>
            <person name="Ramirez L."/>
            <person name="Alfaro M."/>
            <person name="Sun H."/>
            <person name="Tritt A."/>
            <person name="Yoshinaga Y."/>
            <person name="Zwiers L.-H.L."/>
            <person name="Turgeon B.G."/>
            <person name="Goodwin S.B."/>
            <person name="Spatafora J.W."/>
            <person name="Crous P.W."/>
            <person name="Grigoriev I.V."/>
        </authorList>
    </citation>
    <scope>NUCLEOTIDE SEQUENCE [LARGE SCALE GENOMIC DNA]</scope>
    <source>
        <strain evidence="1 2">CBS 611.86</strain>
    </source>
</reference>
<evidence type="ECO:0000313" key="1">
    <source>
        <dbReference type="EMBL" id="KAF2866426.1"/>
    </source>
</evidence>
<name>A0A7C8I152_9PLEO</name>
<dbReference type="AlphaFoldDB" id="A0A7C8I152"/>
<protein>
    <submittedName>
        <fullName evidence="1">Uncharacterized protein</fullName>
    </submittedName>
</protein>
<gene>
    <name evidence="1" type="ORF">BDV95DRAFT_631856</name>
</gene>
<comment type="caution">
    <text evidence="1">The sequence shown here is derived from an EMBL/GenBank/DDBJ whole genome shotgun (WGS) entry which is preliminary data.</text>
</comment>
<dbReference type="PANTHER" id="PTHR10039:SF15">
    <property type="entry name" value="NACHT DOMAIN-CONTAINING PROTEIN"/>
    <property type="match status" value="1"/>
</dbReference>